<evidence type="ECO:0000313" key="2">
    <source>
        <dbReference type="EMBL" id="MBB4767015.1"/>
    </source>
</evidence>
<comment type="caution">
    <text evidence="2">The sequence shown here is derived from an EMBL/GenBank/DDBJ whole genome shotgun (WGS) entry which is preliminary data.</text>
</comment>
<sequence>MASQVIGEGSSLAAVLTEVAAERRRQDERWGPQNHPDGTGHWHAADAALARKECEQAAENGNLSWRHILLEEVAEAAAEAEPEDLRSELIQVAAVAVAWAEAIDRRAAR</sequence>
<protein>
    <submittedName>
        <fullName evidence="2">Uncharacterized protein</fullName>
    </submittedName>
</protein>
<dbReference type="Proteomes" id="UP000578112">
    <property type="component" value="Unassembled WGS sequence"/>
</dbReference>
<reference evidence="2 3" key="1">
    <citation type="submission" date="2020-08" db="EMBL/GenBank/DDBJ databases">
        <title>Sequencing the genomes of 1000 actinobacteria strains.</title>
        <authorList>
            <person name="Klenk H.-P."/>
        </authorList>
    </citation>
    <scope>NUCLEOTIDE SEQUENCE [LARGE SCALE GENOMIC DNA]</scope>
    <source>
        <strain evidence="2 3">DSM 43149</strain>
    </source>
</reference>
<keyword evidence="3" id="KW-1185">Reference proteome</keyword>
<accession>A0A7W7MUQ5</accession>
<dbReference type="AlphaFoldDB" id="A0A7W7MUQ5"/>
<evidence type="ECO:0000256" key="1">
    <source>
        <dbReference type="SAM" id="MobiDB-lite"/>
    </source>
</evidence>
<name>A0A7W7MUQ5_9ACTN</name>
<organism evidence="2 3">
    <name type="scientific">Actinoplanes digitatis</name>
    <dbReference type="NCBI Taxonomy" id="1868"/>
    <lineage>
        <taxon>Bacteria</taxon>
        <taxon>Bacillati</taxon>
        <taxon>Actinomycetota</taxon>
        <taxon>Actinomycetes</taxon>
        <taxon>Micromonosporales</taxon>
        <taxon>Micromonosporaceae</taxon>
        <taxon>Actinoplanes</taxon>
    </lineage>
</organism>
<gene>
    <name evidence="2" type="ORF">BJ971_007571</name>
</gene>
<dbReference type="EMBL" id="JACHNH010000001">
    <property type="protein sequence ID" value="MBB4767015.1"/>
    <property type="molecule type" value="Genomic_DNA"/>
</dbReference>
<evidence type="ECO:0000313" key="3">
    <source>
        <dbReference type="Proteomes" id="UP000578112"/>
    </source>
</evidence>
<dbReference type="RefSeq" id="WP_184998086.1">
    <property type="nucleotide sequence ID" value="NZ_BOMK01000040.1"/>
</dbReference>
<proteinExistence type="predicted"/>
<feature type="region of interest" description="Disordered" evidence="1">
    <location>
        <begin position="23"/>
        <end position="42"/>
    </location>
</feature>